<dbReference type="Pfam" id="PF05099">
    <property type="entry name" value="TerB"/>
    <property type="match status" value="1"/>
</dbReference>
<dbReference type="SUPFAM" id="SSF158682">
    <property type="entry name" value="TerB-like"/>
    <property type="match status" value="1"/>
</dbReference>
<comment type="caution">
    <text evidence="4">The sequence shown here is derived from an EMBL/GenBank/DDBJ whole genome shotgun (WGS) entry which is preliminary data.</text>
</comment>
<dbReference type="RefSeq" id="WP_193908290.1">
    <property type="nucleotide sequence ID" value="NZ_JADEXG010000033.1"/>
</dbReference>
<evidence type="ECO:0000313" key="4">
    <source>
        <dbReference type="EMBL" id="MBE9078446.1"/>
    </source>
</evidence>
<evidence type="ECO:0000259" key="3">
    <source>
        <dbReference type="Pfam" id="PF06967"/>
    </source>
</evidence>
<organism evidence="4 5">
    <name type="scientific">Vasconcelosia minhoensis LEGE 07310</name>
    <dbReference type="NCBI Taxonomy" id="915328"/>
    <lineage>
        <taxon>Bacteria</taxon>
        <taxon>Bacillati</taxon>
        <taxon>Cyanobacteriota</taxon>
        <taxon>Cyanophyceae</taxon>
        <taxon>Nodosilineales</taxon>
        <taxon>Cymatolegaceae</taxon>
        <taxon>Vasconcelosia</taxon>
        <taxon>Vasconcelosia minhoensis</taxon>
    </lineage>
</organism>
<sequence>MSSSSALQEPYSPAQIRVWLRGLLTLAWADGQFDDQEKELIKVMTDSEFAPNLELSSLEPIEPDELAAELHLDPEAAQNFLRMAVMVALADGVYSQAEDEKLMAFCRALKLDSDVLESLQSTLCDLSADSSDDLSPEPSPDTSAAPPSSAKSSLQPPDQSGVDPLKPAREWLDQLEVSDPRLARFVCKLVPSQCPFERDVKLFGKKIVHIPPMCKINPLYEQLVGLRFRALSYLADDRGEDVSAYL</sequence>
<dbReference type="InterPro" id="IPR007791">
    <property type="entry name" value="DjlA_N"/>
</dbReference>
<dbReference type="Gene3D" id="1.10.3680.10">
    <property type="entry name" value="TerB-like"/>
    <property type="match status" value="1"/>
</dbReference>
<protein>
    <submittedName>
        <fullName evidence="4">TerB family tellurite resistance protein</fullName>
    </submittedName>
</protein>
<feature type="domain" description="Co-chaperone DjlA N-terminal" evidence="2">
    <location>
        <begin position="71"/>
        <end position="116"/>
    </location>
</feature>
<evidence type="ECO:0000259" key="2">
    <source>
        <dbReference type="Pfam" id="PF05099"/>
    </source>
</evidence>
<dbReference type="InterPro" id="IPR029024">
    <property type="entry name" value="TerB-like"/>
</dbReference>
<dbReference type="InterPro" id="IPR009717">
    <property type="entry name" value="Mo-dep_Nase_C"/>
</dbReference>
<feature type="region of interest" description="Disordered" evidence="1">
    <location>
        <begin position="127"/>
        <end position="165"/>
    </location>
</feature>
<accession>A0A8J7AFT3</accession>
<proteinExistence type="predicted"/>
<dbReference type="EMBL" id="JADEXG010000033">
    <property type="protein sequence ID" value="MBE9078446.1"/>
    <property type="molecule type" value="Genomic_DNA"/>
</dbReference>
<dbReference type="AlphaFoldDB" id="A0A8J7AFT3"/>
<reference evidence="4" key="1">
    <citation type="submission" date="2020-10" db="EMBL/GenBank/DDBJ databases">
        <authorList>
            <person name="Castelo-Branco R."/>
            <person name="Eusebio N."/>
            <person name="Adriana R."/>
            <person name="Vieira A."/>
            <person name="Brugerolle De Fraissinette N."/>
            <person name="Rezende De Castro R."/>
            <person name="Schneider M.P."/>
            <person name="Vasconcelos V."/>
            <person name="Leao P.N."/>
        </authorList>
    </citation>
    <scope>NUCLEOTIDE SEQUENCE</scope>
    <source>
        <strain evidence="4">LEGE 07310</strain>
    </source>
</reference>
<dbReference type="CDD" id="cd07177">
    <property type="entry name" value="terB_like"/>
    <property type="match status" value="1"/>
</dbReference>
<evidence type="ECO:0000256" key="1">
    <source>
        <dbReference type="SAM" id="MobiDB-lite"/>
    </source>
</evidence>
<name>A0A8J7AFT3_9CYAN</name>
<feature type="compositionally biased region" description="Low complexity" evidence="1">
    <location>
        <begin position="140"/>
        <end position="157"/>
    </location>
</feature>
<gene>
    <name evidence="4" type="ORF">IQ241_14265</name>
</gene>
<dbReference type="Pfam" id="PF06967">
    <property type="entry name" value="Mo-nitro_C"/>
    <property type="match status" value="1"/>
</dbReference>
<keyword evidence="5" id="KW-1185">Reference proteome</keyword>
<evidence type="ECO:0000313" key="5">
    <source>
        <dbReference type="Proteomes" id="UP000636505"/>
    </source>
</evidence>
<dbReference type="Proteomes" id="UP000636505">
    <property type="component" value="Unassembled WGS sequence"/>
</dbReference>
<feature type="domain" description="Mo-dependent nitrogenase C-terminal" evidence="3">
    <location>
        <begin position="165"/>
        <end position="245"/>
    </location>
</feature>